<dbReference type="AlphaFoldDB" id="A0A0V0QTA3"/>
<reference evidence="2 3" key="1">
    <citation type="journal article" date="2015" name="Sci. Rep.">
        <title>Genome of the facultative scuticociliatosis pathogen Pseudocohnilembus persalinus provides insight into its virulence through horizontal gene transfer.</title>
        <authorList>
            <person name="Xiong J."/>
            <person name="Wang G."/>
            <person name="Cheng J."/>
            <person name="Tian M."/>
            <person name="Pan X."/>
            <person name="Warren A."/>
            <person name="Jiang C."/>
            <person name="Yuan D."/>
            <person name="Miao W."/>
        </authorList>
    </citation>
    <scope>NUCLEOTIDE SEQUENCE [LARGE SCALE GENOMIC DNA]</scope>
    <source>
        <strain evidence="2">36N120E</strain>
    </source>
</reference>
<organism evidence="2 3">
    <name type="scientific">Pseudocohnilembus persalinus</name>
    <name type="common">Ciliate</name>
    <dbReference type="NCBI Taxonomy" id="266149"/>
    <lineage>
        <taxon>Eukaryota</taxon>
        <taxon>Sar</taxon>
        <taxon>Alveolata</taxon>
        <taxon>Ciliophora</taxon>
        <taxon>Intramacronucleata</taxon>
        <taxon>Oligohymenophorea</taxon>
        <taxon>Scuticociliatia</taxon>
        <taxon>Philasterida</taxon>
        <taxon>Pseudocohnilembidae</taxon>
        <taxon>Pseudocohnilembus</taxon>
    </lineage>
</organism>
<dbReference type="Proteomes" id="UP000054937">
    <property type="component" value="Unassembled WGS sequence"/>
</dbReference>
<proteinExistence type="predicted"/>
<feature type="region of interest" description="Disordered" evidence="1">
    <location>
        <begin position="321"/>
        <end position="346"/>
    </location>
</feature>
<evidence type="ECO:0000313" key="2">
    <source>
        <dbReference type="EMBL" id="KRX05548.1"/>
    </source>
</evidence>
<comment type="caution">
    <text evidence="2">The sequence shown here is derived from an EMBL/GenBank/DDBJ whole genome shotgun (WGS) entry which is preliminary data.</text>
</comment>
<name>A0A0V0QTA3_PSEPJ</name>
<dbReference type="InParanoid" id="A0A0V0QTA3"/>
<dbReference type="EMBL" id="LDAU01000106">
    <property type="protein sequence ID" value="KRX05548.1"/>
    <property type="molecule type" value="Genomic_DNA"/>
</dbReference>
<protein>
    <submittedName>
        <fullName evidence="2">Uncharacterized protein</fullName>
    </submittedName>
</protein>
<accession>A0A0V0QTA3</accession>
<evidence type="ECO:0000313" key="3">
    <source>
        <dbReference type="Proteomes" id="UP000054937"/>
    </source>
</evidence>
<keyword evidence="3" id="KW-1185">Reference proteome</keyword>
<dbReference type="OMA" id="MLAGYNN"/>
<sequence>MRKFNAQDAKNQQYILPGAGIKTVGAQNQNSFNQQPQQMNNRNLNSQVNNNFNQQQQQQQNLNQMQNQGQGNQQYNTQNVNLNYNKTQATQNPTPNPNTINQNTFNNKLPNQFSVSREQIQQGLQNGGTTNFNFAQENEKLRQKLQNLEQIVNFAQGFEQTQNVIDMKNFAQLNQQKFSDLIDELYQVKQQLEEEKQKKKSDNDKILSDQKLGEQPTIQELQKQLQEAKNEKQQLRDKLNGLGEFSDREQMIEQINNQNETIQQLSDEVNELSTKNQEYLENIRKKDFFKEYEKNLKEVEGLRKQNQLVNEQLSQVKKDLAAAQGKPQLPGFAPGASRMLSEHSTD</sequence>
<evidence type="ECO:0000256" key="1">
    <source>
        <dbReference type="SAM" id="MobiDB-lite"/>
    </source>
</evidence>
<gene>
    <name evidence="2" type="ORF">PPERSA_12726</name>
</gene>